<dbReference type="InterPro" id="IPR003029">
    <property type="entry name" value="S1_domain"/>
</dbReference>
<dbReference type="InterPro" id="IPR040764">
    <property type="entry name" value="CvfB_WH"/>
</dbReference>
<sequence length="292" mass="32809">MNRLEAGTVVRLQAEREAPFGYFLTDGEESVLLHQNEAAEEIELGQEVTVFLYHDKQGRLAATMKIPVIQNGRYGWAEVVGAVKTLGVFVNIGITKDILVSLDDLPLLENLWPKEGDKLFLSLKSDRNGRLFGRLATEDIIRQISRKAPESMKNQNVSGRVYRLLKVGSFILTDDGFRGFIHESERAEEPRLGELVKGRVIGVKDDGSLNLSLIPRAHEKMDKDSETILSFMESRNGAMPYSDKSQPDDIELRFGMSKAAFKRALGRLMKANKVVQKDGWTYAVANEQPKKQ</sequence>
<dbReference type="PANTHER" id="PTHR37296">
    <property type="entry name" value="CONSERVED VIRULENCE FACTOR B"/>
    <property type="match status" value="1"/>
</dbReference>
<dbReference type="AlphaFoldDB" id="A0A285CLN9"/>
<dbReference type="Pfam" id="PF21543">
    <property type="entry name" value="CvfB_2nd"/>
    <property type="match status" value="1"/>
</dbReference>
<protein>
    <recommendedName>
        <fullName evidence="2">S1 motif domain-containing protein</fullName>
    </recommendedName>
</protein>
<dbReference type="PIRSF" id="PIRSF012524">
    <property type="entry name" value="YitL_S1"/>
    <property type="match status" value="1"/>
</dbReference>
<dbReference type="OrthoDB" id="9801597at2"/>
<organism evidence="3 4">
    <name type="scientific">Bacillus oleivorans</name>
    <dbReference type="NCBI Taxonomy" id="1448271"/>
    <lineage>
        <taxon>Bacteria</taxon>
        <taxon>Bacillati</taxon>
        <taxon>Bacillota</taxon>
        <taxon>Bacilli</taxon>
        <taxon>Bacillales</taxon>
        <taxon>Bacillaceae</taxon>
        <taxon>Bacillus</taxon>
    </lineage>
</organism>
<evidence type="ECO:0000313" key="4">
    <source>
        <dbReference type="Proteomes" id="UP000219546"/>
    </source>
</evidence>
<feature type="domain" description="S1 motif" evidence="2">
    <location>
        <begin position="154"/>
        <end position="214"/>
    </location>
</feature>
<dbReference type="Pfam" id="PF13509">
    <property type="entry name" value="S1_2"/>
    <property type="match status" value="1"/>
</dbReference>
<dbReference type="EMBL" id="OAOP01000002">
    <property type="protein sequence ID" value="SNX68461.1"/>
    <property type="molecule type" value="Genomic_DNA"/>
</dbReference>
<comment type="similarity">
    <text evidence="1">Belongs to the CvfB family.</text>
</comment>
<dbReference type="Gene3D" id="1.10.10.10">
    <property type="entry name" value="Winged helix-like DNA-binding domain superfamily/Winged helix DNA-binding domain"/>
    <property type="match status" value="1"/>
</dbReference>
<dbReference type="Gene3D" id="2.40.50.140">
    <property type="entry name" value="Nucleic acid-binding proteins"/>
    <property type="match status" value="2"/>
</dbReference>
<evidence type="ECO:0000259" key="2">
    <source>
        <dbReference type="PROSITE" id="PS50126"/>
    </source>
</evidence>
<reference evidence="3 4" key="1">
    <citation type="submission" date="2017-08" db="EMBL/GenBank/DDBJ databases">
        <authorList>
            <person name="de Groot N.N."/>
        </authorList>
    </citation>
    <scope>NUCLEOTIDE SEQUENCE [LARGE SCALE GENOMIC DNA]</scope>
    <source>
        <strain evidence="3 4">JC228</strain>
    </source>
</reference>
<dbReference type="RefSeq" id="WP_097157716.1">
    <property type="nucleotide sequence ID" value="NZ_JBEPMQ010000001.1"/>
</dbReference>
<dbReference type="InterPro" id="IPR048587">
    <property type="entry name" value="CvfB_S1_3rd"/>
</dbReference>
<gene>
    <name evidence="3" type="ORF">SAMN05877753_102542</name>
</gene>
<dbReference type="InterPro" id="IPR036388">
    <property type="entry name" value="WH-like_DNA-bd_sf"/>
</dbReference>
<dbReference type="InterPro" id="IPR048588">
    <property type="entry name" value="CvfB_S1_2nd"/>
</dbReference>
<keyword evidence="4" id="KW-1185">Reference proteome</keyword>
<dbReference type="PANTHER" id="PTHR37296:SF1">
    <property type="entry name" value="CONSERVED VIRULENCE FACTOR B"/>
    <property type="match status" value="1"/>
</dbReference>
<dbReference type="SMART" id="SM00316">
    <property type="entry name" value="S1"/>
    <property type="match status" value="3"/>
</dbReference>
<proteinExistence type="inferred from homology"/>
<dbReference type="GO" id="GO:0003676">
    <property type="term" value="F:nucleic acid binding"/>
    <property type="evidence" value="ECO:0007669"/>
    <property type="project" value="InterPro"/>
</dbReference>
<evidence type="ECO:0000256" key="1">
    <source>
        <dbReference type="PIRNR" id="PIRNR012524"/>
    </source>
</evidence>
<dbReference type="Proteomes" id="UP000219546">
    <property type="component" value="Unassembled WGS sequence"/>
</dbReference>
<dbReference type="PROSITE" id="PS50126">
    <property type="entry name" value="S1"/>
    <property type="match status" value="1"/>
</dbReference>
<dbReference type="Pfam" id="PF21191">
    <property type="entry name" value="CvfB_1st"/>
    <property type="match status" value="1"/>
</dbReference>
<evidence type="ECO:0000313" key="3">
    <source>
        <dbReference type="EMBL" id="SNX68461.1"/>
    </source>
</evidence>
<dbReference type="InterPro" id="IPR012340">
    <property type="entry name" value="NA-bd_OB-fold"/>
</dbReference>
<dbReference type="Pfam" id="PF17783">
    <property type="entry name" value="WHD_CvfB"/>
    <property type="match status" value="1"/>
</dbReference>
<dbReference type="InterPro" id="IPR039566">
    <property type="entry name" value="CvfB_S1_st"/>
</dbReference>
<name>A0A285CLN9_9BACI</name>
<accession>A0A285CLN9</accession>
<dbReference type="SUPFAM" id="SSF50249">
    <property type="entry name" value="Nucleic acid-binding proteins"/>
    <property type="match status" value="1"/>
</dbReference>
<dbReference type="InterPro" id="IPR014464">
    <property type="entry name" value="CvfB_fam"/>
</dbReference>